<dbReference type="SUPFAM" id="SSF52091">
    <property type="entry name" value="SpoIIaa-like"/>
    <property type="match status" value="1"/>
</dbReference>
<proteinExistence type="predicted"/>
<evidence type="ECO:0000313" key="3">
    <source>
        <dbReference type="Proteomes" id="UP000550401"/>
    </source>
</evidence>
<dbReference type="RefSeq" id="WP_182532693.1">
    <property type="nucleotide sequence ID" value="NZ_JACGXL010000007.1"/>
</dbReference>
<comment type="caution">
    <text evidence="2">The sequence shown here is derived from an EMBL/GenBank/DDBJ whole genome shotgun (WGS) entry which is preliminary data.</text>
</comment>
<sequence length="100" mass="10414">MGTGEPRIERIDASRARLAGRLGFHEAAGAAGRWREFAAGGSDVELDIAGLQQVDSATLAVLLDWAAQLRRVGARLRLTGAPAGLVALAHLSDTEALLGL</sequence>
<dbReference type="AlphaFoldDB" id="A0A839F806"/>
<feature type="domain" description="STAS" evidence="1">
    <location>
        <begin position="17"/>
        <end position="100"/>
    </location>
</feature>
<dbReference type="Proteomes" id="UP000550401">
    <property type="component" value="Unassembled WGS sequence"/>
</dbReference>
<protein>
    <submittedName>
        <fullName evidence="2">Phospholipid transport system transporter-binding protein</fullName>
    </submittedName>
</protein>
<evidence type="ECO:0000259" key="1">
    <source>
        <dbReference type="PROSITE" id="PS50801"/>
    </source>
</evidence>
<gene>
    <name evidence="2" type="ORF">FHW12_003904</name>
</gene>
<organism evidence="2 3">
    <name type="scientific">Dokdonella fugitiva</name>
    <dbReference type="NCBI Taxonomy" id="328517"/>
    <lineage>
        <taxon>Bacteria</taxon>
        <taxon>Pseudomonadati</taxon>
        <taxon>Pseudomonadota</taxon>
        <taxon>Gammaproteobacteria</taxon>
        <taxon>Lysobacterales</taxon>
        <taxon>Rhodanobacteraceae</taxon>
        <taxon>Dokdonella</taxon>
    </lineage>
</organism>
<accession>A0A839F806</accession>
<keyword evidence="3" id="KW-1185">Reference proteome</keyword>
<reference evidence="2 3" key="1">
    <citation type="submission" date="2020-07" db="EMBL/GenBank/DDBJ databases">
        <title>Genomic Encyclopedia of Type Strains, Phase IV (KMG-V): Genome sequencing to study the core and pangenomes of soil and plant-associated prokaryotes.</title>
        <authorList>
            <person name="Whitman W."/>
        </authorList>
    </citation>
    <scope>NUCLEOTIDE SEQUENCE [LARGE SCALE GENOMIC DNA]</scope>
    <source>
        <strain evidence="2 3">RH2WT43</strain>
    </source>
</reference>
<dbReference type="EMBL" id="JACGXL010000007">
    <property type="protein sequence ID" value="MBA8889658.1"/>
    <property type="molecule type" value="Genomic_DNA"/>
</dbReference>
<dbReference type="InterPro" id="IPR058548">
    <property type="entry name" value="MlaB-like_STAS"/>
</dbReference>
<dbReference type="InterPro" id="IPR036513">
    <property type="entry name" value="STAS_dom_sf"/>
</dbReference>
<dbReference type="Pfam" id="PF13466">
    <property type="entry name" value="STAS_2"/>
    <property type="match status" value="1"/>
</dbReference>
<dbReference type="InterPro" id="IPR002645">
    <property type="entry name" value="STAS_dom"/>
</dbReference>
<dbReference type="PROSITE" id="PS50801">
    <property type="entry name" value="STAS"/>
    <property type="match status" value="1"/>
</dbReference>
<dbReference type="Gene3D" id="3.30.750.24">
    <property type="entry name" value="STAS domain"/>
    <property type="match status" value="1"/>
</dbReference>
<name>A0A839F806_9GAMM</name>
<evidence type="ECO:0000313" key="2">
    <source>
        <dbReference type="EMBL" id="MBA8889658.1"/>
    </source>
</evidence>